<keyword evidence="4" id="KW-0805">Transcription regulation</keyword>
<keyword evidence="3" id="KW-0694">RNA-binding</keyword>
<feature type="compositionally biased region" description="Basic and acidic residues" evidence="7">
    <location>
        <begin position="636"/>
        <end position="645"/>
    </location>
</feature>
<dbReference type="Proteomes" id="UP001346149">
    <property type="component" value="Unassembled WGS sequence"/>
</dbReference>
<feature type="compositionally biased region" description="Polar residues" evidence="7">
    <location>
        <begin position="504"/>
        <end position="517"/>
    </location>
</feature>
<dbReference type="InterPro" id="IPR019147">
    <property type="entry name" value="SWAP_N_domain"/>
</dbReference>
<comment type="caution">
    <text evidence="9">The sequence shown here is derived from an EMBL/GenBank/DDBJ whole genome shotgun (WGS) entry which is preliminary data.</text>
</comment>
<dbReference type="Gene3D" id="1.10.10.790">
    <property type="entry name" value="Surp module"/>
    <property type="match status" value="2"/>
</dbReference>
<reference evidence="9 10" key="1">
    <citation type="journal article" date="2023" name="Hortic Res">
        <title>Pangenome of water caltrop reveals structural variations and asymmetric subgenome divergence after allopolyploidization.</title>
        <authorList>
            <person name="Zhang X."/>
            <person name="Chen Y."/>
            <person name="Wang L."/>
            <person name="Yuan Y."/>
            <person name="Fang M."/>
            <person name="Shi L."/>
            <person name="Lu R."/>
            <person name="Comes H.P."/>
            <person name="Ma Y."/>
            <person name="Chen Y."/>
            <person name="Huang G."/>
            <person name="Zhou Y."/>
            <person name="Zheng Z."/>
            <person name="Qiu Y."/>
        </authorList>
    </citation>
    <scope>NUCLEOTIDE SEQUENCE [LARGE SCALE GENOMIC DNA]</scope>
    <source>
        <strain evidence="9">F231</strain>
    </source>
</reference>
<dbReference type="GO" id="GO:0000395">
    <property type="term" value="P:mRNA 5'-splice site recognition"/>
    <property type="evidence" value="ECO:0007669"/>
    <property type="project" value="TreeGrafter"/>
</dbReference>
<dbReference type="PANTHER" id="PTHR13161:SF15">
    <property type="entry name" value="SPLICING FACTOR, SUPPRESSOR OF WHITE-APRICOT HOMOLOG"/>
    <property type="match status" value="1"/>
</dbReference>
<evidence type="ECO:0000313" key="10">
    <source>
        <dbReference type="Proteomes" id="UP001346149"/>
    </source>
</evidence>
<dbReference type="PANTHER" id="PTHR13161">
    <property type="entry name" value="SPLICING FACTOR SUPPRESSOR OF WHITE APRICOT"/>
    <property type="match status" value="1"/>
</dbReference>
<evidence type="ECO:0000256" key="2">
    <source>
        <dbReference type="ARBA" id="ARBA00022737"/>
    </source>
</evidence>
<protein>
    <recommendedName>
        <fullName evidence="8">SURP motif domain-containing protein</fullName>
    </recommendedName>
</protein>
<organism evidence="9 10">
    <name type="scientific">Trapa natans</name>
    <name type="common">Water chestnut</name>
    <dbReference type="NCBI Taxonomy" id="22666"/>
    <lineage>
        <taxon>Eukaryota</taxon>
        <taxon>Viridiplantae</taxon>
        <taxon>Streptophyta</taxon>
        <taxon>Embryophyta</taxon>
        <taxon>Tracheophyta</taxon>
        <taxon>Spermatophyta</taxon>
        <taxon>Magnoliopsida</taxon>
        <taxon>eudicotyledons</taxon>
        <taxon>Gunneridae</taxon>
        <taxon>Pentapetalae</taxon>
        <taxon>rosids</taxon>
        <taxon>malvids</taxon>
        <taxon>Myrtales</taxon>
        <taxon>Lythraceae</taxon>
        <taxon>Trapa</taxon>
    </lineage>
</organism>
<dbReference type="InterPro" id="IPR040397">
    <property type="entry name" value="SWAP"/>
</dbReference>
<feature type="region of interest" description="Disordered" evidence="7">
    <location>
        <begin position="582"/>
        <end position="775"/>
    </location>
</feature>
<feature type="domain" description="SURP motif" evidence="8">
    <location>
        <begin position="349"/>
        <end position="391"/>
    </location>
</feature>
<dbReference type="SMART" id="SM00648">
    <property type="entry name" value="SWAP"/>
    <property type="match status" value="2"/>
</dbReference>
<dbReference type="EMBL" id="JAXQNO010000016">
    <property type="protein sequence ID" value="KAK4781473.1"/>
    <property type="molecule type" value="Genomic_DNA"/>
</dbReference>
<dbReference type="InterPro" id="IPR000061">
    <property type="entry name" value="Surp"/>
</dbReference>
<dbReference type="SMART" id="SM01141">
    <property type="entry name" value="DRY_EERY"/>
    <property type="match status" value="1"/>
</dbReference>
<keyword evidence="10" id="KW-1185">Reference proteome</keyword>
<evidence type="ECO:0000259" key="8">
    <source>
        <dbReference type="PROSITE" id="PS50128"/>
    </source>
</evidence>
<name>A0AAN7R0C2_TRANT</name>
<proteinExistence type="predicted"/>
<feature type="domain" description="SURP motif" evidence="8">
    <location>
        <begin position="150"/>
        <end position="192"/>
    </location>
</feature>
<keyword evidence="1" id="KW-0507">mRNA processing</keyword>
<feature type="compositionally biased region" description="Basic residues" evidence="7">
    <location>
        <begin position="646"/>
        <end position="673"/>
    </location>
</feature>
<dbReference type="Pfam" id="PF01805">
    <property type="entry name" value="Surp"/>
    <property type="match status" value="2"/>
</dbReference>
<sequence>MDLEVVGRHALFFDDDAMAAFVNSPDTLVGWSSLTIDRYDVRHLLSTPPAPRWRRRHRSSPLRSSDDSLQSELDYERYLDLPPPSDDEGTNSGAASSIDSGFHSVGLSYGNIEKTVVQIADDMEPGFQPPFLVPEGLLQNLPPTEKLHQIIARTAAFVSKNGGQSEIVLRVKQGDNPTFGFLMPDHRLHPYFRFLIDHQELLKPDNEEKSSLKHAGGALSLLGTVYGDGEEEDNAAETSPGKFNAVVVKEGNIVPISHGSDHRAPSANLSSKEELVLKHPVSCLKEKSSIVKKGRTISMVNAGSESALRRDGETSLPCVSADKKKSSAFPTSLTAEKSILEPPSEMKRLVDKIVEFILKNGRQFETILFEQDKGHGRFPFLQPSNQYHLFYLKALEKAGQFKLPGRKNDMPVQGVEKKFENDDLSVGSDIPDDLNKKERFKMVIVRTKREGQEQASKESREENGFGVDAAAAAAILQAARKGIKNPKLEILPKSQPLHGEGSCGSESPQPLGSSLTSGSTIARIGAAEKASEADSSEAGFTKEQKLRAERLKRAKMFTAMLKSGAVASKACPLNSVVSGLNVEAEPSGEEEGSSLPSNSADANERNERRMKRSYRSRNKIQNRNDEKEEENDGVVGEDKERLDSRHSRKKRRSHGSSHHSKERRKRHRKKHSSYSKDEESEHRRHKLKDSSTGEVEHRQKRLSRHMQEEDDIDSSSDGEDHRHWKLCRRNNIGSSGDDGYEDDHHGRRSEGRHKRDNIKKHGDLEEGDELGESKADSLYIREAFVDTSGSSYKGSKSTEVPDDLRAKIRAMLMATM</sequence>
<feature type="compositionally biased region" description="Acidic residues" evidence="7">
    <location>
        <begin position="708"/>
        <end position="717"/>
    </location>
</feature>
<feature type="region of interest" description="Disordered" evidence="7">
    <location>
        <begin position="50"/>
        <end position="69"/>
    </location>
</feature>
<dbReference type="GO" id="GO:0003723">
    <property type="term" value="F:RNA binding"/>
    <property type="evidence" value="ECO:0007669"/>
    <property type="project" value="UniProtKB-KW"/>
</dbReference>
<feature type="region of interest" description="Disordered" evidence="7">
    <location>
        <begin position="78"/>
        <end position="97"/>
    </location>
</feature>
<evidence type="ECO:0000256" key="4">
    <source>
        <dbReference type="ARBA" id="ARBA00023015"/>
    </source>
</evidence>
<keyword evidence="6" id="KW-0508">mRNA splicing</keyword>
<dbReference type="PROSITE" id="PS50128">
    <property type="entry name" value="SURP"/>
    <property type="match status" value="2"/>
</dbReference>
<evidence type="ECO:0000256" key="7">
    <source>
        <dbReference type="SAM" id="MobiDB-lite"/>
    </source>
</evidence>
<dbReference type="SUPFAM" id="SSF109905">
    <property type="entry name" value="Surp module (SWAP domain)"/>
    <property type="match status" value="2"/>
</dbReference>
<accession>A0AAN7R0C2</accession>
<evidence type="ECO:0000313" key="9">
    <source>
        <dbReference type="EMBL" id="KAK4781473.1"/>
    </source>
</evidence>
<evidence type="ECO:0000256" key="5">
    <source>
        <dbReference type="ARBA" id="ARBA00023163"/>
    </source>
</evidence>
<keyword evidence="2" id="KW-0677">Repeat</keyword>
<dbReference type="InterPro" id="IPR035967">
    <property type="entry name" value="SWAP/Surp_sf"/>
</dbReference>
<dbReference type="Pfam" id="PF09750">
    <property type="entry name" value="DRY_EERY"/>
    <property type="match status" value="1"/>
</dbReference>
<evidence type="ECO:0000256" key="1">
    <source>
        <dbReference type="ARBA" id="ARBA00022664"/>
    </source>
</evidence>
<gene>
    <name evidence="9" type="ORF">SAY86_015575</name>
</gene>
<dbReference type="AlphaFoldDB" id="A0AAN7R0C2"/>
<feature type="compositionally biased region" description="Basic residues" evidence="7">
    <location>
        <begin position="608"/>
        <end position="620"/>
    </location>
</feature>
<feature type="compositionally biased region" description="Basic and acidic residues" evidence="7">
    <location>
        <begin position="674"/>
        <end position="697"/>
    </location>
</feature>
<feature type="region of interest" description="Disordered" evidence="7">
    <location>
        <begin position="492"/>
        <end position="517"/>
    </location>
</feature>
<evidence type="ECO:0000256" key="6">
    <source>
        <dbReference type="ARBA" id="ARBA00023187"/>
    </source>
</evidence>
<evidence type="ECO:0000256" key="3">
    <source>
        <dbReference type="ARBA" id="ARBA00022884"/>
    </source>
</evidence>
<keyword evidence="5" id="KW-0804">Transcription</keyword>